<dbReference type="AlphaFoldDB" id="A0A835QAL1"/>
<dbReference type="OrthoDB" id="498125at2759"/>
<comment type="caution">
    <text evidence="1">The sequence shown here is derived from an EMBL/GenBank/DDBJ whole genome shotgun (WGS) entry which is preliminary data.</text>
</comment>
<dbReference type="Proteomes" id="UP000636800">
    <property type="component" value="Unassembled WGS sequence"/>
</dbReference>
<sequence>MIAWPLYAEQKMNKEFLVKAAGLAVEMRGYKDEVVVAVEVEEKVRWLMESEGGKELRERALAVGESGRAAMQERDSAKGSMVELVLSLRKVEDGGRQPLSVDI</sequence>
<organism evidence="1 2">
    <name type="scientific">Vanilla planifolia</name>
    <name type="common">Vanilla</name>
    <dbReference type="NCBI Taxonomy" id="51239"/>
    <lineage>
        <taxon>Eukaryota</taxon>
        <taxon>Viridiplantae</taxon>
        <taxon>Streptophyta</taxon>
        <taxon>Embryophyta</taxon>
        <taxon>Tracheophyta</taxon>
        <taxon>Spermatophyta</taxon>
        <taxon>Magnoliopsida</taxon>
        <taxon>Liliopsida</taxon>
        <taxon>Asparagales</taxon>
        <taxon>Orchidaceae</taxon>
        <taxon>Vanilloideae</taxon>
        <taxon>Vanilleae</taxon>
        <taxon>Vanilla</taxon>
    </lineage>
</organism>
<dbReference type="EMBL" id="JADCNL010000008">
    <property type="protein sequence ID" value="KAG0469565.1"/>
    <property type="molecule type" value="Genomic_DNA"/>
</dbReference>
<evidence type="ECO:0000313" key="1">
    <source>
        <dbReference type="EMBL" id="KAG0469565.1"/>
    </source>
</evidence>
<dbReference type="PANTHER" id="PTHR48048:SF89">
    <property type="entry name" value="GLYCOSYLTRANSFERASE"/>
    <property type="match status" value="1"/>
</dbReference>
<accession>A0A835QAL1</accession>
<dbReference type="GO" id="GO:0035251">
    <property type="term" value="F:UDP-glucosyltransferase activity"/>
    <property type="evidence" value="ECO:0007669"/>
    <property type="project" value="InterPro"/>
</dbReference>
<dbReference type="SUPFAM" id="SSF53756">
    <property type="entry name" value="UDP-Glycosyltransferase/glycogen phosphorylase"/>
    <property type="match status" value="1"/>
</dbReference>
<gene>
    <name evidence="1" type="ORF">HPP92_016265</name>
</gene>
<name>A0A835QAL1_VANPL</name>
<dbReference type="Gene3D" id="3.40.50.2000">
    <property type="entry name" value="Glycogen Phosphorylase B"/>
    <property type="match status" value="1"/>
</dbReference>
<proteinExistence type="predicted"/>
<reference evidence="1 2" key="1">
    <citation type="journal article" date="2020" name="Nat. Food">
        <title>A phased Vanilla planifolia genome enables genetic improvement of flavour and production.</title>
        <authorList>
            <person name="Hasing T."/>
            <person name="Tang H."/>
            <person name="Brym M."/>
            <person name="Khazi F."/>
            <person name="Huang T."/>
            <person name="Chambers A.H."/>
        </authorList>
    </citation>
    <scope>NUCLEOTIDE SEQUENCE [LARGE SCALE GENOMIC DNA]</scope>
    <source>
        <tissue evidence="1">Leaf</tissue>
    </source>
</reference>
<evidence type="ECO:0000313" key="2">
    <source>
        <dbReference type="Proteomes" id="UP000636800"/>
    </source>
</evidence>
<dbReference type="PANTHER" id="PTHR48048">
    <property type="entry name" value="GLYCOSYLTRANSFERASE"/>
    <property type="match status" value="1"/>
</dbReference>
<protein>
    <submittedName>
        <fullName evidence="1">Uncharacterized protein</fullName>
    </submittedName>
</protein>
<dbReference type="InterPro" id="IPR050481">
    <property type="entry name" value="UDP-glycosyltransf_plant"/>
</dbReference>
<keyword evidence="2" id="KW-1185">Reference proteome</keyword>